<feature type="compositionally biased region" description="Polar residues" evidence="8">
    <location>
        <begin position="471"/>
        <end position="482"/>
    </location>
</feature>
<feature type="region of interest" description="Disordered" evidence="8">
    <location>
        <begin position="1060"/>
        <end position="1098"/>
    </location>
</feature>
<keyword evidence="2" id="KW-0378">Hydrolase</keyword>
<evidence type="ECO:0000256" key="3">
    <source>
        <dbReference type="ARBA" id="ARBA00022912"/>
    </source>
</evidence>
<dbReference type="InterPro" id="IPR023214">
    <property type="entry name" value="HAD_sf"/>
</dbReference>
<evidence type="ECO:0000256" key="4">
    <source>
        <dbReference type="ARBA" id="ARBA00047761"/>
    </source>
</evidence>
<feature type="region of interest" description="Disordered" evidence="8">
    <location>
        <begin position="445"/>
        <end position="482"/>
    </location>
</feature>
<dbReference type="SFLD" id="SFLDG01124">
    <property type="entry name" value="C0.1:_RNA_Pol_CTD_Phosphatase"/>
    <property type="match status" value="1"/>
</dbReference>
<evidence type="ECO:0000313" key="10">
    <source>
        <dbReference type="Ensembl" id="ENSCCRP00000107767.1"/>
    </source>
</evidence>
<evidence type="ECO:0000256" key="7">
    <source>
        <dbReference type="PIRSR" id="PIRSR640078-3"/>
    </source>
</evidence>
<dbReference type="SUPFAM" id="SSF56784">
    <property type="entry name" value="HAD-like"/>
    <property type="match status" value="1"/>
</dbReference>
<evidence type="ECO:0000256" key="1">
    <source>
        <dbReference type="ARBA" id="ARBA00013081"/>
    </source>
</evidence>
<dbReference type="InterPro" id="IPR011948">
    <property type="entry name" value="Dullard_phosphatase"/>
</dbReference>
<evidence type="ECO:0000256" key="2">
    <source>
        <dbReference type="ARBA" id="ARBA00022801"/>
    </source>
</evidence>
<sequence length="1347" mass="150022">MKKPVLLYGTEVPLHMLHPHRRNPAVVAFSTVSSAAFVMTKRITCPSITTPRCWWKRMEPSQKCPEGGLSAGFSGVSTPLSCHRAHCCWCLRQAVGSTNPLQPCKPSLQMQISEPMGECLECFPSSDLCQCFGERMSFVESNFTKYLESSAFFKSEPSEVNMPAELCFGHSEVSGQGDPKKENQSLERVAEQEALIESTAHQNAIEVNEADGICIENGQINGEFSDQSCSSGYSSLFDSCSEHGECFEISSSSVDLVEISQNDELGITFEPSDQSEISEHDAEQLTLSEMSLDDCESFQRDDAEQIILSEMSLDDCESFQRDDAEQIILSEMRLGNCDSFEQEDAVWLNSSEMSSDLCEFIPQDDAESVTSSEFSPDCFQEDNAEVISSKLSLDDCESLTQSDAEQATEGDLCDSILQADVESSQLDPSDHETLSECDAEYQDLHSECENSSAEDSLSDQNSAVELDSEVCETSKQSEHNNQNKLDDYHATHFESHELCQDSKESKPSDHCVSLEHTQLTGQMDTTDDSLDDCTCLMENFDCSRTFDSPTEGHQDCNRRSEHSESSVCFKVLEQCTSCGTYFEKCDVREQCTPSVPTDLSEGPHQSRLAVKCPESSRTHSSVFHNPEITKENLPNHSSKTEVRKPSQSDAMFSGSMETFEARWLSQFLTDLLRHNKEILSPAAEISESNGDTEIPEVEAFDNYRKLCKKCDDLENGKCCDDENLQSFQLADDDEEVKFEHHSNVDISLNALTTVAGSSDESSEEEYGDCMDGKSQESCETESFKSFVESESFEIFSDQPCDKENRLEDDDESLIQILQPDLYPDEGNDENFGLDACEEECEIDSEQQVTGKKSSKTYAEAVAVGLPVECAKPDEVHETEDYGPGFMDECFSSYSESKDDELCYRNGEVAEPLVDMQVSCVAAVDGCGLEVIDSVSGDSTELCAVKDTFQGPDTLESRVEGSEVIQDLTENDSSENAENVQDLSSVVEIDANEETHSDFDETEGAHGPCCGEIETTEDEETTLCDFEDVVVCSDERDEGKETPTADQLISCAFEEQSKTETGTIWVSDGQQEANTEPKDTSGLIHPSGTDGLSEKDQKNEKLEELIHQVARSEASEQDTLFKSDQKNSEQNHSYEESDVSEDEEYPEDCDCEFCLPPIDQVPAKPLLPQIKSKDVGKICVVIDLDETLVHSSFKPVNNADFIIPVEIDGTVHQVYVLKRPHVDEFLKRMGELFECVLFTASLAKYADPVSDLLDKWGAFRSRLFRESCVFHRGNYVKDLSRLGRDLNKVIIVDNSPASYVFHPDNAVPVASWFDDMSDTELLDLIPFFERLSKVDNVYTVLKQQRTTS</sequence>
<dbReference type="SMART" id="SM00577">
    <property type="entry name" value="CPDc"/>
    <property type="match status" value="1"/>
</dbReference>
<dbReference type="PANTHER" id="PTHR12210">
    <property type="entry name" value="DULLARD PROTEIN PHOSPHATASE"/>
    <property type="match status" value="1"/>
</dbReference>
<keyword evidence="3" id="KW-0904">Protein phosphatase</keyword>
<feature type="compositionally biased region" description="Polar residues" evidence="8">
    <location>
        <begin position="449"/>
        <end position="463"/>
    </location>
</feature>
<dbReference type="Proteomes" id="UP001108240">
    <property type="component" value="Unplaced"/>
</dbReference>
<dbReference type="InterPro" id="IPR004274">
    <property type="entry name" value="FCP1_dom"/>
</dbReference>
<feature type="site" description="Transition state stabilizer" evidence="7">
    <location>
        <position position="1238"/>
    </location>
</feature>
<reference evidence="10" key="2">
    <citation type="submission" date="2025-09" db="UniProtKB">
        <authorList>
            <consortium name="Ensembl"/>
        </authorList>
    </citation>
    <scope>IDENTIFICATION</scope>
</reference>
<dbReference type="CDD" id="cd07521">
    <property type="entry name" value="HAD_FCP1-like"/>
    <property type="match status" value="1"/>
</dbReference>
<evidence type="ECO:0000256" key="8">
    <source>
        <dbReference type="SAM" id="MobiDB-lite"/>
    </source>
</evidence>
<feature type="compositionally biased region" description="Basic and acidic residues" evidence="8">
    <location>
        <begin position="1118"/>
        <end position="1134"/>
    </location>
</feature>
<comment type="catalytic activity">
    <reaction evidence="4">
        <text>O-phospho-L-seryl-[protein] + H2O = L-seryl-[protein] + phosphate</text>
        <dbReference type="Rhea" id="RHEA:20629"/>
        <dbReference type="Rhea" id="RHEA-COMP:9863"/>
        <dbReference type="Rhea" id="RHEA-COMP:11604"/>
        <dbReference type="ChEBI" id="CHEBI:15377"/>
        <dbReference type="ChEBI" id="CHEBI:29999"/>
        <dbReference type="ChEBI" id="CHEBI:43474"/>
        <dbReference type="ChEBI" id="CHEBI:83421"/>
        <dbReference type="EC" id="3.1.3.16"/>
    </reaction>
</comment>
<feature type="region of interest" description="Disordered" evidence="8">
    <location>
        <begin position="628"/>
        <end position="647"/>
    </location>
</feature>
<dbReference type="InterPro" id="IPR050365">
    <property type="entry name" value="TIM50"/>
</dbReference>
<feature type="active site" description="4-aspartylphosphate intermediate" evidence="6">
    <location>
        <position position="1182"/>
    </location>
</feature>
<reference evidence="10" key="1">
    <citation type="submission" date="2025-08" db="UniProtKB">
        <authorList>
            <consortium name="Ensembl"/>
        </authorList>
    </citation>
    <scope>IDENTIFICATION</scope>
</reference>
<evidence type="ECO:0000313" key="11">
    <source>
        <dbReference type="Proteomes" id="UP001108240"/>
    </source>
</evidence>
<dbReference type="InterPro" id="IPR040078">
    <property type="entry name" value="RNA_Pol_CTD_Phosphatase"/>
</dbReference>
<dbReference type="FunFam" id="3.40.50.1000:FF:000013">
    <property type="entry name" value="Carboxy-terminal domain RNA polymerase II polypeptide A small"/>
    <property type="match status" value="1"/>
</dbReference>
<evidence type="ECO:0000256" key="5">
    <source>
        <dbReference type="ARBA" id="ARBA00048336"/>
    </source>
</evidence>
<feature type="domain" description="FCP1 homology" evidence="9">
    <location>
        <begin position="1172"/>
        <end position="1330"/>
    </location>
</feature>
<keyword evidence="11" id="KW-1185">Reference proteome</keyword>
<dbReference type="NCBIfam" id="TIGR02251">
    <property type="entry name" value="HIF-SF_euk"/>
    <property type="match status" value="1"/>
</dbReference>
<dbReference type="GO" id="GO:0008420">
    <property type="term" value="F:RNA polymerase II CTD heptapeptide repeat phosphatase activity"/>
    <property type="evidence" value="ECO:0007669"/>
    <property type="project" value="InterPro"/>
</dbReference>
<evidence type="ECO:0000256" key="6">
    <source>
        <dbReference type="PIRSR" id="PIRSR640078-1"/>
    </source>
</evidence>
<dbReference type="Gene3D" id="3.40.50.1000">
    <property type="entry name" value="HAD superfamily/HAD-like"/>
    <property type="match status" value="1"/>
</dbReference>
<feature type="compositionally biased region" description="Polar residues" evidence="8">
    <location>
        <begin position="1060"/>
        <end position="1073"/>
    </location>
</feature>
<protein>
    <recommendedName>
        <fullName evidence="1">protein-serine/threonine phosphatase</fullName>
        <ecNumber evidence="1">3.1.3.16</ecNumber>
    </recommendedName>
</protein>
<evidence type="ECO:0000259" key="9">
    <source>
        <dbReference type="PROSITE" id="PS50969"/>
    </source>
</evidence>
<feature type="region of interest" description="Disordered" evidence="8">
    <location>
        <begin position="1110"/>
        <end position="1141"/>
    </location>
</feature>
<name>A0A9J7XJ88_CYPCA</name>
<dbReference type="SFLD" id="SFLDS00003">
    <property type="entry name" value="Haloacid_Dehalogenase"/>
    <property type="match status" value="1"/>
</dbReference>
<dbReference type="PROSITE" id="PS50969">
    <property type="entry name" value="FCP1"/>
    <property type="match status" value="1"/>
</dbReference>
<dbReference type="Ensembl" id="ENSCCRT00000148320.1">
    <property type="protein sequence ID" value="ENSCCRP00000107767.1"/>
    <property type="gene ID" value="ENSCCRG00000055552.1"/>
</dbReference>
<dbReference type="GeneTree" id="ENSGT01040000240451"/>
<dbReference type="EC" id="3.1.3.16" evidence="1"/>
<proteinExistence type="predicted"/>
<feature type="active site" description="Proton donor" evidence="6">
    <location>
        <position position="1184"/>
    </location>
</feature>
<feature type="site" description="Transition state stabilizer" evidence="7">
    <location>
        <position position="1276"/>
    </location>
</feature>
<comment type="catalytic activity">
    <reaction evidence="5">
        <text>O-phospho-L-threonyl-[protein] + H2O = L-threonyl-[protein] + phosphate</text>
        <dbReference type="Rhea" id="RHEA:47004"/>
        <dbReference type="Rhea" id="RHEA-COMP:11060"/>
        <dbReference type="Rhea" id="RHEA-COMP:11605"/>
        <dbReference type="ChEBI" id="CHEBI:15377"/>
        <dbReference type="ChEBI" id="CHEBI:30013"/>
        <dbReference type="ChEBI" id="CHEBI:43474"/>
        <dbReference type="ChEBI" id="CHEBI:61977"/>
        <dbReference type="EC" id="3.1.3.16"/>
    </reaction>
</comment>
<organism evidence="10 11">
    <name type="scientific">Cyprinus carpio carpio</name>
    <dbReference type="NCBI Taxonomy" id="630221"/>
    <lineage>
        <taxon>Eukaryota</taxon>
        <taxon>Metazoa</taxon>
        <taxon>Chordata</taxon>
        <taxon>Craniata</taxon>
        <taxon>Vertebrata</taxon>
        <taxon>Euteleostomi</taxon>
        <taxon>Actinopterygii</taxon>
        <taxon>Neopterygii</taxon>
        <taxon>Teleostei</taxon>
        <taxon>Ostariophysi</taxon>
        <taxon>Cypriniformes</taxon>
        <taxon>Cyprinidae</taxon>
        <taxon>Cyprininae</taxon>
        <taxon>Cyprinus</taxon>
    </lineage>
</organism>
<dbReference type="Pfam" id="PF03031">
    <property type="entry name" value="NIF"/>
    <property type="match status" value="1"/>
</dbReference>
<accession>A0A9J7XJ88</accession>
<feature type="region of interest" description="Disordered" evidence="8">
    <location>
        <begin position="755"/>
        <end position="775"/>
    </location>
</feature>
<dbReference type="InterPro" id="IPR036412">
    <property type="entry name" value="HAD-like_sf"/>
</dbReference>